<organism evidence="1 2">
    <name type="scientific">Halorubrum miltondacostae</name>
    <dbReference type="NCBI Taxonomy" id="3076378"/>
    <lineage>
        <taxon>Archaea</taxon>
        <taxon>Methanobacteriati</taxon>
        <taxon>Methanobacteriota</taxon>
        <taxon>Stenosarchaea group</taxon>
        <taxon>Halobacteria</taxon>
        <taxon>Halobacteriales</taxon>
        <taxon>Haloferacaceae</taxon>
        <taxon>Halorubrum</taxon>
    </lineage>
</organism>
<accession>A0ABD5M6Q5</accession>
<evidence type="ECO:0000313" key="2">
    <source>
        <dbReference type="Proteomes" id="UP001567572"/>
    </source>
</evidence>
<dbReference type="AlphaFoldDB" id="A0ABD5M6Q5"/>
<proteinExistence type="predicted"/>
<comment type="caution">
    <text evidence="1">The sequence shown here is derived from an EMBL/GenBank/DDBJ whole genome shotgun (WGS) entry which is preliminary data.</text>
</comment>
<protein>
    <submittedName>
        <fullName evidence="1">Uncharacterized protein</fullName>
    </submittedName>
</protein>
<dbReference type="RefSeq" id="WP_371163089.1">
    <property type="nucleotide sequence ID" value="NZ_JBEDNX010000007.1"/>
</dbReference>
<dbReference type="Proteomes" id="UP001567572">
    <property type="component" value="Unassembled WGS sequence"/>
</dbReference>
<reference evidence="1 2" key="1">
    <citation type="submission" date="2024-06" db="EMBL/GenBank/DDBJ databases">
        <title>Halorubrum miltondacostae sp. nov., a potential PHA producer isolated from an inland solar saltern in Rio Maior, Portugal.</title>
        <authorList>
            <person name="Albuquerque L."/>
            <person name="Viver T."/>
            <person name="Barroso C."/>
            <person name="Claudino R."/>
            <person name="Galvan M."/>
            <person name="Simoes G."/>
            <person name="Lobo Da Cunha A."/>
            <person name="Egas C."/>
        </authorList>
    </citation>
    <scope>NUCLEOTIDE SEQUENCE [LARGE SCALE GENOMIC DNA]</scope>
    <source>
        <strain evidence="1 2">RMP-11</strain>
    </source>
</reference>
<name>A0ABD5M6Q5_9EURY</name>
<keyword evidence="2" id="KW-1185">Reference proteome</keyword>
<dbReference type="EMBL" id="JBEDNY010000005">
    <property type="protein sequence ID" value="MEZ3165052.1"/>
    <property type="molecule type" value="Genomic_DNA"/>
</dbReference>
<evidence type="ECO:0000313" key="1">
    <source>
        <dbReference type="EMBL" id="MEZ3165052.1"/>
    </source>
</evidence>
<sequence>MSNDLEIPSHAPSVVVTTICGLMRIGVSDFSVTDNRSLALLLFSLGLNSGTVPETPDVPLVA</sequence>
<gene>
    <name evidence="1" type="ORF">ABNG04_14460</name>
</gene>